<evidence type="ECO:0000256" key="2">
    <source>
        <dbReference type="ARBA" id="ARBA00022692"/>
    </source>
</evidence>
<feature type="transmembrane region" description="Helical" evidence="5">
    <location>
        <begin position="42"/>
        <end position="60"/>
    </location>
</feature>
<accession>A0A1V0N4F9</accession>
<dbReference type="GO" id="GO:0016020">
    <property type="term" value="C:membrane"/>
    <property type="evidence" value="ECO:0007669"/>
    <property type="project" value="UniProtKB-SubCell"/>
</dbReference>
<feature type="transmembrane region" description="Helical" evidence="5">
    <location>
        <begin position="142"/>
        <end position="164"/>
    </location>
</feature>
<dbReference type="Proteomes" id="UP000546917">
    <property type="component" value="Unassembled WGS sequence"/>
</dbReference>
<dbReference type="EMBL" id="JABGBP010000164">
    <property type="protein sequence ID" value="NOL60158.1"/>
    <property type="molecule type" value="Genomic_DNA"/>
</dbReference>
<feature type="transmembrane region" description="Helical" evidence="5">
    <location>
        <begin position="317"/>
        <end position="339"/>
    </location>
</feature>
<dbReference type="EMBL" id="CP015363">
    <property type="protein sequence ID" value="ARD85013.1"/>
    <property type="molecule type" value="Genomic_DNA"/>
</dbReference>
<dbReference type="KEGG" id="fai:FAD_1137"/>
<feature type="transmembrane region" description="Helical" evidence="5">
    <location>
        <begin position="9"/>
        <end position="30"/>
    </location>
</feature>
<proteinExistence type="predicted"/>
<sequence>MAYKGLDSTWFPVVLGTLSVSLAFFIIYLVFHNVLIFNIGKIIYFIVLIFFAFVFASWIYRYIKNKKLIKEDYNDMTKLSFLAFLGIFYYAFAFFYVAYVGVNAFVAYLFYYLLFLFYILVLVINIILNYNLYTNKYSFDRITYAILVPNVVMSANIILTSIMLTPPMSGYYNTTILRTVYFMVMVAFGISFFQFLFVGISAYISHISNKPNYLQTVPAAMIPVGASSMLIINIMFMPQFNYIGIFNVPLNLAIDISVILWGFDLFLFLVSGAIAITHIKKRQSMTVWAYVFPVGVSTFADYMIYDYTKLEIFVYSIIAFTAALIILYVYSWINTYFITGRPVKK</sequence>
<feature type="transmembrane region" description="Helical" evidence="5">
    <location>
        <begin position="216"/>
        <end position="236"/>
    </location>
</feature>
<gene>
    <name evidence="6" type="ORF">FAD_1137</name>
    <name evidence="7" type="ORF">HLB00_04820</name>
</gene>
<feature type="transmembrane region" description="Helical" evidence="5">
    <location>
        <begin position="180"/>
        <end position="204"/>
    </location>
</feature>
<feature type="transmembrane region" description="Helical" evidence="5">
    <location>
        <begin position="108"/>
        <end position="130"/>
    </location>
</feature>
<dbReference type="CDD" id="cd09299">
    <property type="entry name" value="TDT"/>
    <property type="match status" value="1"/>
</dbReference>
<evidence type="ECO:0000256" key="3">
    <source>
        <dbReference type="ARBA" id="ARBA00022989"/>
    </source>
</evidence>
<evidence type="ECO:0000256" key="1">
    <source>
        <dbReference type="ARBA" id="ARBA00004141"/>
    </source>
</evidence>
<dbReference type="OrthoDB" id="57111at2157"/>
<reference evidence="6 8" key="1">
    <citation type="submission" date="2011-10" db="EMBL/GenBank/DDBJ databases">
        <title>Metabolic and evolutionary patterns in the extreme acidophile Ferroplasma acidiphilum.</title>
        <authorList>
            <person name="Golyshina O.V."/>
            <person name="Kozyavkin S.A."/>
            <person name="Tatusov R.L."/>
            <person name="Slesarev A.I."/>
            <person name="Golyshin P.N."/>
        </authorList>
    </citation>
    <scope>NUCLEOTIDE SEQUENCE [LARGE SCALE GENOMIC DNA]</scope>
    <source>
        <strain evidence="6">Berkeley</strain>
        <strain evidence="8">Y</strain>
    </source>
</reference>
<dbReference type="STRING" id="74969.FAD_1137"/>
<dbReference type="InterPro" id="IPR004695">
    <property type="entry name" value="SLAC1/Mae1/Ssu1/TehA"/>
</dbReference>
<dbReference type="RefSeq" id="WP_081142521.1">
    <property type="nucleotide sequence ID" value="NZ_CP015363.1"/>
</dbReference>
<evidence type="ECO:0000313" key="7">
    <source>
        <dbReference type="EMBL" id="NOL60158.1"/>
    </source>
</evidence>
<dbReference type="GeneID" id="31676635"/>
<keyword evidence="4 5" id="KW-0472">Membrane</keyword>
<dbReference type="Gene3D" id="1.50.10.150">
    <property type="entry name" value="Voltage-dependent anion channel"/>
    <property type="match status" value="1"/>
</dbReference>
<evidence type="ECO:0000256" key="4">
    <source>
        <dbReference type="ARBA" id="ARBA00023136"/>
    </source>
</evidence>
<evidence type="ECO:0000313" key="6">
    <source>
        <dbReference type="EMBL" id="ARD85013.1"/>
    </source>
</evidence>
<dbReference type="Pfam" id="PF03595">
    <property type="entry name" value="SLAC1"/>
    <property type="match status" value="1"/>
</dbReference>
<evidence type="ECO:0000313" key="9">
    <source>
        <dbReference type="Proteomes" id="UP000546917"/>
    </source>
</evidence>
<reference evidence="7 9" key="2">
    <citation type="submission" date="2020-05" db="EMBL/GenBank/DDBJ databases">
        <authorList>
            <person name="Zhang R."/>
        </authorList>
    </citation>
    <scope>NUCLEOTIDE SEQUENCE [LARGE SCALE GENOMIC DNA]</scope>
    <source>
        <strain evidence="7 9">DSM 28986</strain>
    </source>
</reference>
<evidence type="ECO:0000313" key="8">
    <source>
        <dbReference type="Proteomes" id="UP000192050"/>
    </source>
</evidence>
<dbReference type="AlphaFoldDB" id="A0A1V0N4F9"/>
<dbReference type="Proteomes" id="UP000192050">
    <property type="component" value="Chromosome"/>
</dbReference>
<comment type="subcellular location">
    <subcellularLocation>
        <location evidence="1">Membrane</location>
        <topology evidence="1">Multi-pass membrane protein</topology>
    </subcellularLocation>
</comment>
<evidence type="ECO:0000256" key="5">
    <source>
        <dbReference type="SAM" id="Phobius"/>
    </source>
</evidence>
<keyword evidence="8" id="KW-1185">Reference proteome</keyword>
<feature type="transmembrane region" description="Helical" evidence="5">
    <location>
        <begin position="287"/>
        <end position="305"/>
    </location>
</feature>
<keyword evidence="3 5" id="KW-1133">Transmembrane helix</keyword>
<name>A0A1V0N4F9_9ARCH</name>
<feature type="transmembrane region" description="Helical" evidence="5">
    <location>
        <begin position="81"/>
        <end position="102"/>
    </location>
</feature>
<dbReference type="GO" id="GO:0055085">
    <property type="term" value="P:transmembrane transport"/>
    <property type="evidence" value="ECO:0007669"/>
    <property type="project" value="InterPro"/>
</dbReference>
<dbReference type="InterPro" id="IPR038665">
    <property type="entry name" value="Voltage-dep_anion_channel_sf"/>
</dbReference>
<protein>
    <submittedName>
        <fullName evidence="6">Transporter</fullName>
    </submittedName>
</protein>
<feature type="transmembrane region" description="Helical" evidence="5">
    <location>
        <begin position="256"/>
        <end position="275"/>
    </location>
</feature>
<keyword evidence="2 5" id="KW-0812">Transmembrane</keyword>
<organism evidence="6 8">
    <name type="scientific">Ferroplasma acidiphilum</name>
    <dbReference type="NCBI Taxonomy" id="74969"/>
    <lineage>
        <taxon>Archaea</taxon>
        <taxon>Methanobacteriati</taxon>
        <taxon>Thermoplasmatota</taxon>
        <taxon>Thermoplasmata</taxon>
        <taxon>Thermoplasmatales</taxon>
        <taxon>Ferroplasmaceae</taxon>
        <taxon>Ferroplasma</taxon>
    </lineage>
</organism>